<sequence length="110" mass="12863">MKSKKIRIVKLKDPKLRRIRKNLRDIIKLAAKKEIRRLHEIQGIYLKKWKSKTPEERKKFSEYSRKGNKLMSALSDSIIQCSSGASCVSFEEAKKQGFDPKNRPTDLDMV</sequence>
<protein>
    <submittedName>
        <fullName evidence="1">Uncharacterized protein</fullName>
    </submittedName>
</protein>
<comment type="caution">
    <text evidence="1">The sequence shown here is derived from an EMBL/GenBank/DDBJ whole genome shotgun (WGS) entry which is preliminary data.</text>
</comment>
<dbReference type="AlphaFoldDB" id="A0A0F9QQQ8"/>
<proteinExistence type="predicted"/>
<reference evidence="1" key="1">
    <citation type="journal article" date="2015" name="Nature">
        <title>Complex archaea that bridge the gap between prokaryotes and eukaryotes.</title>
        <authorList>
            <person name="Spang A."/>
            <person name="Saw J.H."/>
            <person name="Jorgensen S.L."/>
            <person name="Zaremba-Niedzwiedzka K."/>
            <person name="Martijn J."/>
            <person name="Lind A.E."/>
            <person name="van Eijk R."/>
            <person name="Schleper C."/>
            <person name="Guy L."/>
            <person name="Ettema T.J."/>
        </authorList>
    </citation>
    <scope>NUCLEOTIDE SEQUENCE</scope>
</reference>
<dbReference type="EMBL" id="LAZR01001324">
    <property type="protein sequence ID" value="KKN46545.1"/>
    <property type="molecule type" value="Genomic_DNA"/>
</dbReference>
<accession>A0A0F9QQQ8</accession>
<organism evidence="1">
    <name type="scientific">marine sediment metagenome</name>
    <dbReference type="NCBI Taxonomy" id="412755"/>
    <lineage>
        <taxon>unclassified sequences</taxon>
        <taxon>metagenomes</taxon>
        <taxon>ecological metagenomes</taxon>
    </lineage>
</organism>
<name>A0A0F9QQQ8_9ZZZZ</name>
<evidence type="ECO:0000313" key="1">
    <source>
        <dbReference type="EMBL" id="KKN46545.1"/>
    </source>
</evidence>
<gene>
    <name evidence="1" type="ORF">LCGC14_0671890</name>
</gene>